<keyword evidence="2" id="KW-1185">Reference proteome</keyword>
<name>A0A4Y7JHB3_PAPSO</name>
<evidence type="ECO:0000313" key="2">
    <source>
        <dbReference type="Proteomes" id="UP000316621"/>
    </source>
</evidence>
<proteinExistence type="predicted"/>
<sequence length="55" mass="6328">MAFAVKVIMIRKWQKYDFMAANGFTNVEMVIVDMQVTGGNLCPILHQSYKSIPQY</sequence>
<dbReference type="EMBL" id="CM010719">
    <property type="protein sequence ID" value="RZC60463.1"/>
    <property type="molecule type" value="Genomic_DNA"/>
</dbReference>
<gene>
    <name evidence="1" type="ORF">C5167_022214</name>
</gene>
<organism evidence="1 2">
    <name type="scientific">Papaver somniferum</name>
    <name type="common">Opium poppy</name>
    <dbReference type="NCBI Taxonomy" id="3469"/>
    <lineage>
        <taxon>Eukaryota</taxon>
        <taxon>Viridiplantae</taxon>
        <taxon>Streptophyta</taxon>
        <taxon>Embryophyta</taxon>
        <taxon>Tracheophyta</taxon>
        <taxon>Spermatophyta</taxon>
        <taxon>Magnoliopsida</taxon>
        <taxon>Ranunculales</taxon>
        <taxon>Papaveraceae</taxon>
        <taxon>Papaveroideae</taxon>
        <taxon>Papaver</taxon>
    </lineage>
</organism>
<accession>A0A4Y7JHB3</accession>
<dbReference type="Gramene" id="RZC60463">
    <property type="protein sequence ID" value="RZC60463"/>
    <property type="gene ID" value="C5167_022214"/>
</dbReference>
<dbReference type="Proteomes" id="UP000316621">
    <property type="component" value="Chromosome 5"/>
</dbReference>
<dbReference type="AlphaFoldDB" id="A0A4Y7JHB3"/>
<evidence type="ECO:0000313" key="1">
    <source>
        <dbReference type="EMBL" id="RZC60463.1"/>
    </source>
</evidence>
<reference evidence="1 2" key="1">
    <citation type="journal article" date="2018" name="Science">
        <title>The opium poppy genome and morphinan production.</title>
        <authorList>
            <person name="Guo L."/>
            <person name="Winzer T."/>
            <person name="Yang X."/>
            <person name="Li Y."/>
            <person name="Ning Z."/>
            <person name="He Z."/>
            <person name="Teodor R."/>
            <person name="Lu Y."/>
            <person name="Bowser T.A."/>
            <person name="Graham I.A."/>
            <person name="Ye K."/>
        </authorList>
    </citation>
    <scope>NUCLEOTIDE SEQUENCE [LARGE SCALE GENOMIC DNA]</scope>
    <source>
        <strain evidence="2">cv. HN1</strain>
        <tissue evidence="1">Leaves</tissue>
    </source>
</reference>
<protein>
    <submittedName>
        <fullName evidence="1">Uncharacterized protein</fullName>
    </submittedName>
</protein>